<feature type="domain" description="Rhodopsin" evidence="8">
    <location>
        <begin position="32"/>
        <end position="268"/>
    </location>
</feature>
<dbReference type="GO" id="GO:0016020">
    <property type="term" value="C:membrane"/>
    <property type="evidence" value="ECO:0007669"/>
    <property type="project" value="UniProtKB-SubCell"/>
</dbReference>
<feature type="transmembrane region" description="Helical" evidence="7">
    <location>
        <begin position="249"/>
        <end position="272"/>
    </location>
</feature>
<dbReference type="PANTHER" id="PTHR33048">
    <property type="entry name" value="PTH11-LIKE INTEGRAL MEMBRANE PROTEIN (AFU_ORTHOLOGUE AFUA_5G11245)"/>
    <property type="match status" value="1"/>
</dbReference>
<dbReference type="PANTHER" id="PTHR33048:SF166">
    <property type="entry name" value="PTH11-LIKE INTEGRAL MEMBRANE PROTEIN"/>
    <property type="match status" value="1"/>
</dbReference>
<evidence type="ECO:0000256" key="1">
    <source>
        <dbReference type="ARBA" id="ARBA00004141"/>
    </source>
</evidence>
<dbReference type="KEGG" id="maw:19245093"/>
<proteinExistence type="inferred from homology"/>
<comment type="similarity">
    <text evidence="5">Belongs to the SAT4 family.</text>
</comment>
<reference evidence="9 10" key="1">
    <citation type="journal article" date="2011" name="PLoS Genet.">
        <title>Genome sequencing and comparative transcriptomics of the model entomopathogenic fungi Metarhizium anisopliae and M. acridum.</title>
        <authorList>
            <person name="Gao Q."/>
            <person name="Jin K."/>
            <person name="Ying S.H."/>
            <person name="Zhang Y."/>
            <person name="Xiao G."/>
            <person name="Shang Y."/>
            <person name="Duan Z."/>
            <person name="Hu X."/>
            <person name="Xie X.Q."/>
            <person name="Zhou G."/>
            <person name="Peng G."/>
            <person name="Luo Z."/>
            <person name="Huang W."/>
            <person name="Wang B."/>
            <person name="Fang W."/>
            <person name="Wang S."/>
            <person name="Zhong Y."/>
            <person name="Ma L.J."/>
            <person name="St Leger R.J."/>
            <person name="Zhao G.P."/>
            <person name="Pei Y."/>
            <person name="Feng M.G."/>
            <person name="Xia Y."/>
            <person name="Wang C."/>
        </authorList>
    </citation>
    <scope>NUCLEOTIDE SEQUENCE [LARGE SCALE GENOMIC DNA]</scope>
    <source>
        <strain evidence="9 10">CQMa 102</strain>
    </source>
</reference>
<dbReference type="InterPro" id="IPR052337">
    <property type="entry name" value="SAT4-like"/>
</dbReference>
<dbReference type="HOGENOM" id="CLU_572482_0_0_1"/>
<sequence>MMMQMMKNRVPRNTALIIHWVFSCVAILIMTLRLAWRKLAKQSFILGDYFTAGAIACAFVRLAVIHVVLVWGTNSMPRRYRLDHDFTATEIYQREIGSRLSIAGRFVYISYLWLQKLVLLDLYRRLILDLAYEKIITWGYIIVFCASYVAVEVVTFTECRPFRLYWQVVPDAGPCAKAPIQLLTLGILNIVTDFMLLVLPIPVVASLRAPWRRKAQLYPLFTLGIFIIVVTIVRLRINYVNIGSQGSRTTWASAELLTAAVVVNAPTLYGLWNKRRRDKLEWARQREREERRRNGNGPMHPDTIGGSNESYEMQRKRKPTARGILVTKDVMARLASQCVPCGQLVQQTGPAATAIRAGRSSTSAGSGSRALALTGTANDAVTADLRVQDRRARRDASTRTEWPVEILQFCLARKDPHHSGAFAIHLAKTPEAASINRHHYIPMARYVAATALMLSASPAAPKSRRDCFHPTHRSRLD</sequence>
<feature type="transmembrane region" description="Helical" evidence="7">
    <location>
        <begin position="217"/>
        <end position="237"/>
    </location>
</feature>
<name>E9DTE4_METAQ</name>
<protein>
    <recommendedName>
        <fullName evidence="8">Rhodopsin domain-containing protein</fullName>
    </recommendedName>
</protein>
<evidence type="ECO:0000256" key="6">
    <source>
        <dbReference type="SAM" id="MobiDB-lite"/>
    </source>
</evidence>
<evidence type="ECO:0000256" key="4">
    <source>
        <dbReference type="ARBA" id="ARBA00023136"/>
    </source>
</evidence>
<keyword evidence="10" id="KW-1185">Reference proteome</keyword>
<evidence type="ECO:0000256" key="3">
    <source>
        <dbReference type="ARBA" id="ARBA00022989"/>
    </source>
</evidence>
<evidence type="ECO:0000256" key="5">
    <source>
        <dbReference type="ARBA" id="ARBA00038359"/>
    </source>
</evidence>
<dbReference type="OMA" id="ASTRTEW"/>
<organism evidence="10">
    <name type="scientific">Metarhizium acridum (strain CQMa 102)</name>
    <dbReference type="NCBI Taxonomy" id="655827"/>
    <lineage>
        <taxon>Eukaryota</taxon>
        <taxon>Fungi</taxon>
        <taxon>Dikarya</taxon>
        <taxon>Ascomycota</taxon>
        <taxon>Pezizomycotina</taxon>
        <taxon>Sordariomycetes</taxon>
        <taxon>Hypocreomycetidae</taxon>
        <taxon>Hypocreales</taxon>
        <taxon>Clavicipitaceae</taxon>
        <taxon>Metarhizium</taxon>
    </lineage>
</organism>
<dbReference type="PROSITE" id="PS51257">
    <property type="entry name" value="PROKAR_LIPOPROTEIN"/>
    <property type="match status" value="1"/>
</dbReference>
<gene>
    <name evidence="9" type="ORF">MAC_00782</name>
</gene>
<dbReference type="Proteomes" id="UP000002499">
    <property type="component" value="Unassembled WGS sequence"/>
</dbReference>
<accession>E9DTE4</accession>
<feature type="transmembrane region" description="Helical" evidence="7">
    <location>
        <begin position="48"/>
        <end position="72"/>
    </location>
</feature>
<keyword evidence="4 7" id="KW-0472">Membrane</keyword>
<evidence type="ECO:0000259" key="8">
    <source>
        <dbReference type="Pfam" id="PF20684"/>
    </source>
</evidence>
<comment type="subcellular location">
    <subcellularLocation>
        <location evidence="1">Membrane</location>
        <topology evidence="1">Multi-pass membrane protein</topology>
    </subcellularLocation>
</comment>
<dbReference type="eggNOG" id="ENOG502RUUF">
    <property type="taxonomic scope" value="Eukaryota"/>
</dbReference>
<dbReference type="GeneID" id="19245093"/>
<feature type="transmembrane region" description="Helical" evidence="7">
    <location>
        <begin position="180"/>
        <end position="205"/>
    </location>
</feature>
<evidence type="ECO:0000256" key="2">
    <source>
        <dbReference type="ARBA" id="ARBA00022692"/>
    </source>
</evidence>
<dbReference type="EMBL" id="GL698472">
    <property type="protein sequence ID" value="EFY92999.1"/>
    <property type="molecule type" value="Genomic_DNA"/>
</dbReference>
<keyword evidence="3 7" id="KW-1133">Transmembrane helix</keyword>
<feature type="region of interest" description="Disordered" evidence="6">
    <location>
        <begin position="286"/>
        <end position="316"/>
    </location>
</feature>
<evidence type="ECO:0000313" key="10">
    <source>
        <dbReference type="Proteomes" id="UP000002499"/>
    </source>
</evidence>
<evidence type="ECO:0000256" key="7">
    <source>
        <dbReference type="SAM" id="Phobius"/>
    </source>
</evidence>
<dbReference type="OrthoDB" id="3903189at2759"/>
<dbReference type="AlphaFoldDB" id="E9DTE4"/>
<dbReference type="InParanoid" id="E9DTE4"/>
<dbReference type="Pfam" id="PF20684">
    <property type="entry name" value="Fung_rhodopsin"/>
    <property type="match status" value="1"/>
</dbReference>
<dbReference type="InterPro" id="IPR049326">
    <property type="entry name" value="Rhodopsin_dom_fungi"/>
</dbReference>
<evidence type="ECO:0000313" key="9">
    <source>
        <dbReference type="EMBL" id="EFY92999.1"/>
    </source>
</evidence>
<feature type="transmembrane region" description="Helical" evidence="7">
    <location>
        <begin position="15"/>
        <end position="36"/>
    </location>
</feature>
<feature type="transmembrane region" description="Helical" evidence="7">
    <location>
        <begin position="135"/>
        <end position="156"/>
    </location>
</feature>
<keyword evidence="2 7" id="KW-0812">Transmembrane</keyword>